<comment type="subunit">
    <text evidence="3">The complex is composed of two ATP-binding proteins (HrtA), two transmembrane proteins (HrtB) and a solute-binding protein.</text>
</comment>
<feature type="transmembrane region" description="Helical" evidence="11">
    <location>
        <begin position="15"/>
        <end position="40"/>
    </location>
</feature>
<keyword evidence="5" id="KW-0813">Transport</keyword>
<dbReference type="GO" id="GO:0005886">
    <property type="term" value="C:plasma membrane"/>
    <property type="evidence" value="ECO:0007669"/>
    <property type="project" value="UniProtKB-SubCell"/>
</dbReference>
<evidence type="ECO:0000256" key="2">
    <source>
        <dbReference type="ARBA" id="ARBA00008697"/>
    </source>
</evidence>
<keyword evidence="9 11" id="KW-0472">Membrane</keyword>
<comment type="subcellular location">
    <subcellularLocation>
        <location evidence="1">Cell membrane</location>
        <topology evidence="1">Multi-pass membrane protein</topology>
    </subcellularLocation>
</comment>
<evidence type="ECO:0000256" key="10">
    <source>
        <dbReference type="ARBA" id="ARBA00024973"/>
    </source>
</evidence>
<proteinExistence type="inferred from homology"/>
<evidence type="ECO:0000259" key="12">
    <source>
        <dbReference type="Pfam" id="PF02687"/>
    </source>
</evidence>
<evidence type="ECO:0000256" key="5">
    <source>
        <dbReference type="ARBA" id="ARBA00022448"/>
    </source>
</evidence>
<comment type="caution">
    <text evidence="13">The sequence shown here is derived from an EMBL/GenBank/DDBJ whole genome shotgun (WGS) entry which is preliminary data.</text>
</comment>
<evidence type="ECO:0000256" key="4">
    <source>
        <dbReference type="ARBA" id="ARBA00016962"/>
    </source>
</evidence>
<evidence type="ECO:0000313" key="14">
    <source>
        <dbReference type="Proteomes" id="UP000306912"/>
    </source>
</evidence>
<accession>A0A5R8QEP4</accession>
<sequence length="365" mass="39255">MFLAWNEIKHSKLRYFLIIGVMALIAYLVFFLIGLAYGLAEDNRTAADKWQADAIVLTDEANVNMSMSMMPADSINDVSAAETAVLGQSPSVAQVNGRNDSLDKINVSIFGIEPDSFIAPNVIDGVMFADDYEAVVDNSMHLEDGVELGDLLYLAGVDKPVKVVGFTDNAKFSISPVLYTTLDTFRDVRFAKSGGIGVKNDIINAIIVRATDHDAANVTVSKSDLKVYPINTYINKLPGYQAQVLTFGLMIGFLVVIAAVVIGIFIYVFTLQKAAIFGVMKAQGISNGYISKAVIIQTLLLAVLGFGLGAGLTLLTALFLPAAVPFRIEALYFGGLFLILVFSSVLGALFSVRTVVKVDPLKAIS</sequence>
<feature type="transmembrane region" description="Helical" evidence="11">
    <location>
        <begin position="289"/>
        <end position="319"/>
    </location>
</feature>
<reference evidence="13 14" key="1">
    <citation type="submission" date="2019-05" db="EMBL/GenBank/DDBJ databases">
        <title>Culicoidintestinum kansasii gen. nov., sp. nov. from the gastrointestinal tract of the biting midge, Culicoides sonorensis.</title>
        <authorList>
            <person name="Neupane S."/>
            <person name="Ghosh A."/>
            <person name="Gunther S."/>
            <person name="Martin K."/>
            <person name="Zurek L."/>
        </authorList>
    </citation>
    <scope>NUCLEOTIDE SEQUENCE [LARGE SCALE GENOMIC DNA]</scope>
    <source>
        <strain evidence="13 14">CS-1</strain>
    </source>
</reference>
<keyword evidence="8 11" id="KW-1133">Transmembrane helix</keyword>
<dbReference type="PANTHER" id="PTHR43738:SF1">
    <property type="entry name" value="HEMIN TRANSPORT SYSTEM PERMEASE PROTEIN HRTB-RELATED"/>
    <property type="match status" value="1"/>
</dbReference>
<comment type="function">
    <text evidence="10">Part of the ABC transporter complex hrt involved in hemin import. Responsible for the translocation of the substrate across the membrane.</text>
</comment>
<evidence type="ECO:0000256" key="6">
    <source>
        <dbReference type="ARBA" id="ARBA00022475"/>
    </source>
</evidence>
<comment type="similarity">
    <text evidence="2">Belongs to the ABC-4 integral membrane protein family. HrtB subfamily.</text>
</comment>
<keyword evidence="6" id="KW-1003">Cell membrane</keyword>
<evidence type="ECO:0000256" key="9">
    <source>
        <dbReference type="ARBA" id="ARBA00023136"/>
    </source>
</evidence>
<evidence type="ECO:0000256" key="11">
    <source>
        <dbReference type="SAM" id="Phobius"/>
    </source>
</evidence>
<evidence type="ECO:0000256" key="7">
    <source>
        <dbReference type="ARBA" id="ARBA00022692"/>
    </source>
</evidence>
<keyword evidence="7 11" id="KW-0812">Transmembrane</keyword>
<dbReference type="InterPro" id="IPR003838">
    <property type="entry name" value="ABC3_permease_C"/>
</dbReference>
<name>A0A5R8QEP4_9FIRM</name>
<dbReference type="Pfam" id="PF02687">
    <property type="entry name" value="FtsX"/>
    <property type="match status" value="1"/>
</dbReference>
<dbReference type="EMBL" id="VBWP01000003">
    <property type="protein sequence ID" value="TLG75446.1"/>
    <property type="molecule type" value="Genomic_DNA"/>
</dbReference>
<dbReference type="RefSeq" id="WP_138190653.1">
    <property type="nucleotide sequence ID" value="NZ_VBWP01000003.1"/>
</dbReference>
<protein>
    <recommendedName>
        <fullName evidence="4">Putative hemin transport system permease protein HrtB</fullName>
    </recommendedName>
</protein>
<dbReference type="InterPro" id="IPR051125">
    <property type="entry name" value="ABC-4/HrtB_transporter"/>
</dbReference>
<evidence type="ECO:0000256" key="8">
    <source>
        <dbReference type="ARBA" id="ARBA00022989"/>
    </source>
</evidence>
<feature type="transmembrane region" description="Helical" evidence="11">
    <location>
        <begin position="331"/>
        <end position="352"/>
    </location>
</feature>
<evidence type="ECO:0000256" key="3">
    <source>
        <dbReference type="ARBA" id="ARBA00011131"/>
    </source>
</evidence>
<dbReference type="OrthoDB" id="384327at2"/>
<dbReference type="AlphaFoldDB" id="A0A5R8QEP4"/>
<gene>
    <name evidence="13" type="ORF">FEZ08_05200</name>
</gene>
<organism evidence="13 14">
    <name type="scientific">Culicoidibacter larvae</name>
    <dbReference type="NCBI Taxonomy" id="2579976"/>
    <lineage>
        <taxon>Bacteria</taxon>
        <taxon>Bacillati</taxon>
        <taxon>Bacillota</taxon>
        <taxon>Culicoidibacteria</taxon>
        <taxon>Culicoidibacterales</taxon>
        <taxon>Culicoidibacteraceae</taxon>
        <taxon>Culicoidibacter</taxon>
    </lineage>
</organism>
<dbReference type="PANTHER" id="PTHR43738">
    <property type="entry name" value="ABC TRANSPORTER, MEMBRANE PROTEIN"/>
    <property type="match status" value="1"/>
</dbReference>
<evidence type="ECO:0000313" key="13">
    <source>
        <dbReference type="EMBL" id="TLG75446.1"/>
    </source>
</evidence>
<evidence type="ECO:0000256" key="1">
    <source>
        <dbReference type="ARBA" id="ARBA00004651"/>
    </source>
</evidence>
<keyword evidence="14" id="KW-1185">Reference proteome</keyword>
<feature type="transmembrane region" description="Helical" evidence="11">
    <location>
        <begin position="244"/>
        <end position="269"/>
    </location>
</feature>
<dbReference type="Proteomes" id="UP000306912">
    <property type="component" value="Unassembled WGS sequence"/>
</dbReference>
<dbReference type="InParanoid" id="A0A5R8QEP4"/>
<feature type="domain" description="ABC3 transporter permease C-terminal" evidence="12">
    <location>
        <begin position="249"/>
        <end position="360"/>
    </location>
</feature>